<dbReference type="Pfam" id="PF00098">
    <property type="entry name" value="zf-CCHC"/>
    <property type="match status" value="1"/>
</dbReference>
<keyword evidence="1" id="KW-0862">Zinc</keyword>
<dbReference type="GO" id="GO:0008270">
    <property type="term" value="F:zinc ion binding"/>
    <property type="evidence" value="ECO:0007669"/>
    <property type="project" value="UniProtKB-KW"/>
</dbReference>
<dbReference type="AlphaFoldDB" id="A0A8W8JFM5"/>
<keyword evidence="1" id="KW-0863">Zinc-finger</keyword>
<evidence type="ECO:0000256" key="2">
    <source>
        <dbReference type="SAM" id="MobiDB-lite"/>
    </source>
</evidence>
<dbReference type="SMART" id="SM00343">
    <property type="entry name" value="ZnF_C2HC"/>
    <property type="match status" value="1"/>
</dbReference>
<sequence length="292" mass="32557">MIGVRIAREISSSPSSYKDASIMDEYGDAGISSEVQQIISSEVKKAVESSQNQILSSMKTLIDSNFKNFQSSMETTQKELSSSQLAKIEENIFGSYKFKRHGNEAQYRGNAQVITKLREADASLDSANLGVENINTARTKIGEGWKVVAEYQANPIADDSDDEKRINKAQNKAEKKDKQQKAQRKPTNDYSRPHPYKKDNSRSPTVKPGTCYRCGFKGHWARDCRRKLNDSAEISIVTCNTFRNSDNNSVSEQNYSNSRLSTSVTDECTTNKNTGSIWALAGISMVGKSTRF</sequence>
<protein>
    <recommendedName>
        <fullName evidence="3">CCHC-type domain-containing protein</fullName>
    </recommendedName>
</protein>
<dbReference type="EnsemblMetazoa" id="G18772.1">
    <property type="protein sequence ID" value="G18772.1:cds"/>
    <property type="gene ID" value="G18772"/>
</dbReference>
<feature type="compositionally biased region" description="Basic and acidic residues" evidence="2">
    <location>
        <begin position="169"/>
        <end position="180"/>
    </location>
</feature>
<reference evidence="4" key="1">
    <citation type="submission" date="2022-08" db="UniProtKB">
        <authorList>
            <consortium name="EnsemblMetazoa"/>
        </authorList>
    </citation>
    <scope>IDENTIFICATION</scope>
    <source>
        <strain evidence="4">05x7-T-G4-1.051#20</strain>
    </source>
</reference>
<keyword evidence="1" id="KW-0479">Metal-binding</keyword>
<accession>A0A8W8JFM5</accession>
<feature type="region of interest" description="Disordered" evidence="2">
    <location>
        <begin position="169"/>
        <end position="205"/>
    </location>
</feature>
<dbReference type="PROSITE" id="PS50158">
    <property type="entry name" value="ZF_CCHC"/>
    <property type="match status" value="1"/>
</dbReference>
<dbReference type="Gene3D" id="4.10.60.10">
    <property type="entry name" value="Zinc finger, CCHC-type"/>
    <property type="match status" value="1"/>
</dbReference>
<proteinExistence type="predicted"/>
<evidence type="ECO:0000313" key="4">
    <source>
        <dbReference type="EnsemblMetazoa" id="G18772.1:cds"/>
    </source>
</evidence>
<dbReference type="InterPro" id="IPR001878">
    <property type="entry name" value="Znf_CCHC"/>
</dbReference>
<organism evidence="4 5">
    <name type="scientific">Magallana gigas</name>
    <name type="common">Pacific oyster</name>
    <name type="synonym">Crassostrea gigas</name>
    <dbReference type="NCBI Taxonomy" id="29159"/>
    <lineage>
        <taxon>Eukaryota</taxon>
        <taxon>Metazoa</taxon>
        <taxon>Spiralia</taxon>
        <taxon>Lophotrochozoa</taxon>
        <taxon>Mollusca</taxon>
        <taxon>Bivalvia</taxon>
        <taxon>Autobranchia</taxon>
        <taxon>Pteriomorphia</taxon>
        <taxon>Ostreida</taxon>
        <taxon>Ostreoidea</taxon>
        <taxon>Ostreidae</taxon>
        <taxon>Magallana</taxon>
    </lineage>
</organism>
<feature type="domain" description="CCHC-type" evidence="3">
    <location>
        <begin position="211"/>
        <end position="226"/>
    </location>
</feature>
<evidence type="ECO:0000313" key="5">
    <source>
        <dbReference type="Proteomes" id="UP000005408"/>
    </source>
</evidence>
<keyword evidence="5" id="KW-1185">Reference proteome</keyword>
<dbReference type="SUPFAM" id="SSF57756">
    <property type="entry name" value="Retrovirus zinc finger-like domains"/>
    <property type="match status" value="1"/>
</dbReference>
<evidence type="ECO:0000259" key="3">
    <source>
        <dbReference type="PROSITE" id="PS50158"/>
    </source>
</evidence>
<name>A0A8W8JFM5_MAGGI</name>
<dbReference type="Proteomes" id="UP000005408">
    <property type="component" value="Unassembled WGS sequence"/>
</dbReference>
<dbReference type="GO" id="GO:0003676">
    <property type="term" value="F:nucleic acid binding"/>
    <property type="evidence" value="ECO:0007669"/>
    <property type="project" value="InterPro"/>
</dbReference>
<dbReference type="InterPro" id="IPR036875">
    <property type="entry name" value="Znf_CCHC_sf"/>
</dbReference>
<evidence type="ECO:0000256" key="1">
    <source>
        <dbReference type="PROSITE-ProRule" id="PRU00047"/>
    </source>
</evidence>